<sequence length="92" mass="10530">MAKEAVFTMKLEADLRADFMAETDALHRPASQVVRELMREFVDQQRLKREHSAFVERKVALARTSMQAGRGYGNDEVEAEFASRRARVTDQA</sequence>
<dbReference type="AlphaFoldDB" id="A0A6M4G694"/>
<protein>
    <submittedName>
        <fullName evidence="1">Antitoxin of toxin-antitoxin stability system</fullName>
    </submittedName>
</protein>
<dbReference type="Proteomes" id="UP000502611">
    <property type="component" value="Chromosome"/>
</dbReference>
<organism evidence="1 2">
    <name type="scientific">Sphingobium yanoikuyae</name>
    <name type="common">Sphingomonas yanoikuyae</name>
    <dbReference type="NCBI Taxonomy" id="13690"/>
    <lineage>
        <taxon>Bacteria</taxon>
        <taxon>Pseudomonadati</taxon>
        <taxon>Pseudomonadota</taxon>
        <taxon>Alphaproteobacteria</taxon>
        <taxon>Sphingomonadales</taxon>
        <taxon>Sphingomonadaceae</taxon>
        <taxon>Sphingobium</taxon>
    </lineage>
</organism>
<accession>A0A6M4G694</accession>
<evidence type="ECO:0000313" key="2">
    <source>
        <dbReference type="Proteomes" id="UP000502611"/>
    </source>
</evidence>
<reference evidence="1 2" key="1">
    <citation type="submission" date="2020-04" db="EMBL/GenBank/DDBJ databases">
        <title>The Whole Genome Analysis of High salt-tolerant Sphingobium yanoikuyae YC-XJ2 with Aryl organophosphorus flame retardants (aryl-OPFRs)-degrading capacity and characteristics of Related phosphotriesterase.</title>
        <authorList>
            <person name="Li X."/>
        </authorList>
    </citation>
    <scope>NUCLEOTIDE SEQUENCE [LARGE SCALE GENOMIC DNA]</scope>
    <source>
        <strain evidence="1 2">YC-XJ2</strain>
    </source>
</reference>
<dbReference type="RefSeq" id="WP_169861167.1">
    <property type="nucleotide sequence ID" value="NZ_CP053021.1"/>
</dbReference>
<evidence type="ECO:0000313" key="1">
    <source>
        <dbReference type="EMBL" id="QJR02768.1"/>
    </source>
</evidence>
<gene>
    <name evidence="1" type="ORF">HH800_11580</name>
</gene>
<proteinExistence type="predicted"/>
<name>A0A6M4G694_SPHYA</name>
<dbReference type="EMBL" id="CP053021">
    <property type="protein sequence ID" value="QJR02768.1"/>
    <property type="molecule type" value="Genomic_DNA"/>
</dbReference>